<protein>
    <submittedName>
        <fullName evidence="1">Uncharacterized protein</fullName>
    </submittedName>
</protein>
<name>A0ABR1LS99_9PEZI</name>
<sequence length="160" mass="17371">MWKQSGYTSWQYGNPAFVADPSPCIYGTALFLTPDVLRGGGTPRPSYVSILQAPQILPRRNRDVITVVDRRGRAGSPSFVISSVNVAVQSPCLSRHFLSPLSGNNSWPLGRIVIDQGAISPLGRISFVQGRASMHAVTVPVRLYLSFRNAAASTSRWASL</sequence>
<dbReference type="Proteomes" id="UP001360953">
    <property type="component" value="Unassembled WGS sequence"/>
</dbReference>
<dbReference type="GeneID" id="92032798"/>
<evidence type="ECO:0000313" key="1">
    <source>
        <dbReference type="EMBL" id="KAK7538047.1"/>
    </source>
</evidence>
<keyword evidence="2" id="KW-1185">Reference proteome</keyword>
<comment type="caution">
    <text evidence="1">The sequence shown here is derived from an EMBL/GenBank/DDBJ whole genome shotgun (WGS) entry which is preliminary data.</text>
</comment>
<proteinExistence type="predicted"/>
<gene>
    <name evidence="1" type="ORF">J3D65DRAFT_620810</name>
</gene>
<dbReference type="RefSeq" id="XP_066655734.1">
    <property type="nucleotide sequence ID" value="XM_066799892.1"/>
</dbReference>
<feature type="non-terminal residue" evidence="1">
    <location>
        <position position="160"/>
    </location>
</feature>
<evidence type="ECO:0000313" key="2">
    <source>
        <dbReference type="Proteomes" id="UP001360953"/>
    </source>
</evidence>
<accession>A0ABR1LS99</accession>
<organism evidence="1 2">
    <name type="scientific">Phyllosticta citribraziliensis</name>
    <dbReference type="NCBI Taxonomy" id="989973"/>
    <lineage>
        <taxon>Eukaryota</taxon>
        <taxon>Fungi</taxon>
        <taxon>Dikarya</taxon>
        <taxon>Ascomycota</taxon>
        <taxon>Pezizomycotina</taxon>
        <taxon>Dothideomycetes</taxon>
        <taxon>Dothideomycetes incertae sedis</taxon>
        <taxon>Botryosphaeriales</taxon>
        <taxon>Phyllostictaceae</taxon>
        <taxon>Phyllosticta</taxon>
    </lineage>
</organism>
<dbReference type="EMBL" id="JBBPEH010000005">
    <property type="protein sequence ID" value="KAK7538047.1"/>
    <property type="molecule type" value="Genomic_DNA"/>
</dbReference>
<reference evidence="1 2" key="1">
    <citation type="submission" date="2024-04" db="EMBL/GenBank/DDBJ databases">
        <title>Phyllosticta paracitricarpa is synonymous to the EU quarantine fungus P. citricarpa based on phylogenomic analyses.</title>
        <authorList>
            <consortium name="Lawrence Berkeley National Laboratory"/>
            <person name="Van ingen-buijs V.A."/>
            <person name="Van westerhoven A.C."/>
            <person name="Haridas S."/>
            <person name="Skiadas P."/>
            <person name="Martin F."/>
            <person name="Groenewald J.Z."/>
            <person name="Crous P.W."/>
            <person name="Seidl M.F."/>
        </authorList>
    </citation>
    <scope>NUCLEOTIDE SEQUENCE [LARGE SCALE GENOMIC DNA]</scope>
    <source>
        <strain evidence="1 2">CPC 17464</strain>
    </source>
</reference>